<sequence>MPTRVHAIIVARPGASAHAQLLRTLDALTLQTRRPDAVTLIVCGDGTAARESDAIGRVVESIIQTRGGTSYAEAVEIAQPRVPAGSAVWLLAHDTAPHPRALARLAGALERSPSAVIAAPKLVDVDNDRELVSLGVTMTRLGRSVELAAGELDQNQHDGRDDALGADIRGMLIRGAAREHLMPDPALAGADEGLDLGVRARLGGGRVALAPTARVSVSPDGAAALPQRIGQRAYATRLAQLHRRLAYAPAAVVPLHWLSLLPLALWRTIVHLIAKRPASVLPEWGAAFTEMIRFGAVARSRRRIRSFRNASWASIAPLRVTRGELRRRLDDGHGSEGGAVSELNFFSGGGAWAVLGALAVSVASFTTLLAWPAVGGGALLPLRDTVAGLWQDAAWGQRDVGINLVGPADPFAGVVAVIGTLWAGAPSFAIVLLWLLALPLAVLGGWFAATRITDRAGMRIFGGVAWALAPTFLTALVEGRPSAVLLHLLLPWLFHTAVVAHRSWGAAGAASIVLAATVACAPSLAPALALLWVMAIIIVLSRAWFHGAVRLLWMLVPTAALFAPLALWQAQRGNIWAVFADPGFAWAGPQVAADSAGRLLLASGFPTPDLAGWMDVIDPAVAAFAPLLIAPLALLALAAAVAPRWGAGIALLVVTMTGLVTSFLSVGVIVTFSQGMPVEIWPGTGLSLAWAGLVGAALVTLDTAITMPRLRVAAVTVAGLALLACAVPALTALHTGRTVLTNGPESTLPAYVAAEARGDRDIATLVLTPQNDGGLAVDVVWGSSATLGAQSTIMNTATRPQGLDMSGFAVDLLSPRSFDAAGELGGHGILFVLLDQVDGAESDAARAFRVEAITALDQRSGFVKVGETDKGVLWRLETAPAARTGLSAGEAGTSSTVTAIQIAVLLAAFLLAIPTRASRRAARAQSRIVGRSPEEPIVLPRRRDDLTGDLVDEDPVIDAPKKPIQGETPLDDRSYAESAQVSVVADQDRVADGESAPPTDADATERDATDDDAADGAGDVETRRDGEKRVDRKPEDDAPEEER</sequence>
<evidence type="ECO:0000313" key="4">
    <source>
        <dbReference type="Proteomes" id="UP000517712"/>
    </source>
</evidence>
<feature type="transmembrane region" description="Helical" evidence="2">
    <location>
        <begin position="649"/>
        <end position="674"/>
    </location>
</feature>
<keyword evidence="2" id="KW-0472">Membrane</keyword>
<dbReference type="SUPFAM" id="SSF53448">
    <property type="entry name" value="Nucleotide-diphospho-sugar transferases"/>
    <property type="match status" value="1"/>
</dbReference>
<name>A0A7W9CDR2_9MICO</name>
<proteinExistence type="predicted"/>
<comment type="caution">
    <text evidence="3">The sequence shown here is derived from an EMBL/GenBank/DDBJ whole genome shotgun (WGS) entry which is preliminary data.</text>
</comment>
<evidence type="ECO:0000313" key="3">
    <source>
        <dbReference type="EMBL" id="MBB5743752.1"/>
    </source>
</evidence>
<dbReference type="InterPro" id="IPR029044">
    <property type="entry name" value="Nucleotide-diphossugar_trans"/>
</dbReference>
<evidence type="ECO:0008006" key="5">
    <source>
        <dbReference type="Google" id="ProtNLM"/>
    </source>
</evidence>
<accession>A0A7W9CDR2</accession>
<feature type="transmembrane region" description="Helical" evidence="2">
    <location>
        <begin position="620"/>
        <end position="642"/>
    </location>
</feature>
<evidence type="ECO:0000256" key="2">
    <source>
        <dbReference type="SAM" id="Phobius"/>
    </source>
</evidence>
<feature type="transmembrane region" description="Helical" evidence="2">
    <location>
        <begin position="351"/>
        <end position="374"/>
    </location>
</feature>
<feature type="compositionally biased region" description="Basic and acidic residues" evidence="1">
    <location>
        <begin position="1020"/>
        <end position="1036"/>
    </location>
</feature>
<feature type="transmembrane region" description="Helical" evidence="2">
    <location>
        <begin position="895"/>
        <end position="913"/>
    </location>
</feature>
<gene>
    <name evidence="3" type="ORF">HD600_002249</name>
</gene>
<feature type="transmembrane region" description="Helical" evidence="2">
    <location>
        <begin position="512"/>
        <end position="545"/>
    </location>
</feature>
<keyword evidence="2" id="KW-1133">Transmembrane helix</keyword>
<keyword evidence="2" id="KW-0812">Transmembrane</keyword>
<protein>
    <recommendedName>
        <fullName evidence="5">GT2 family glycosyltransferase</fullName>
    </recommendedName>
</protein>
<evidence type="ECO:0000256" key="1">
    <source>
        <dbReference type="SAM" id="MobiDB-lite"/>
    </source>
</evidence>
<feature type="transmembrane region" description="Helical" evidence="2">
    <location>
        <begin position="680"/>
        <end position="701"/>
    </location>
</feature>
<dbReference type="EMBL" id="JACHMU010000001">
    <property type="protein sequence ID" value="MBB5743752.1"/>
    <property type="molecule type" value="Genomic_DNA"/>
</dbReference>
<dbReference type="Pfam" id="PF13641">
    <property type="entry name" value="Glyco_tranf_2_3"/>
    <property type="match status" value="1"/>
</dbReference>
<dbReference type="RefSeq" id="WP_184283747.1">
    <property type="nucleotide sequence ID" value="NZ_BAAAPG010000001.1"/>
</dbReference>
<feature type="transmembrane region" description="Helical" evidence="2">
    <location>
        <begin position="460"/>
        <end position="477"/>
    </location>
</feature>
<feature type="transmembrane region" description="Helical" evidence="2">
    <location>
        <begin position="428"/>
        <end position="448"/>
    </location>
</feature>
<reference evidence="3 4" key="1">
    <citation type="submission" date="2020-08" db="EMBL/GenBank/DDBJ databases">
        <title>Sequencing the genomes of 1000 actinobacteria strains.</title>
        <authorList>
            <person name="Klenk H.-P."/>
        </authorList>
    </citation>
    <scope>NUCLEOTIDE SEQUENCE [LARGE SCALE GENOMIC DNA]</scope>
    <source>
        <strain evidence="3 4">DSM 24823</strain>
    </source>
</reference>
<feature type="transmembrane region" description="Helical" evidence="2">
    <location>
        <begin position="713"/>
        <end position="733"/>
    </location>
</feature>
<dbReference type="AlphaFoldDB" id="A0A7W9CDR2"/>
<feature type="transmembrane region" description="Helical" evidence="2">
    <location>
        <begin position="551"/>
        <end position="568"/>
    </location>
</feature>
<dbReference type="Proteomes" id="UP000517712">
    <property type="component" value="Unassembled WGS sequence"/>
</dbReference>
<keyword evidence="4" id="KW-1185">Reference proteome</keyword>
<feature type="region of interest" description="Disordered" evidence="1">
    <location>
        <begin position="935"/>
        <end position="1043"/>
    </location>
</feature>
<organism evidence="3 4">
    <name type="scientific">Microbacterium ginsengiterrae</name>
    <dbReference type="NCBI Taxonomy" id="546115"/>
    <lineage>
        <taxon>Bacteria</taxon>
        <taxon>Bacillati</taxon>
        <taxon>Actinomycetota</taxon>
        <taxon>Actinomycetes</taxon>
        <taxon>Micrococcales</taxon>
        <taxon>Microbacteriaceae</taxon>
        <taxon>Microbacterium</taxon>
    </lineage>
</organism>